<keyword evidence="3" id="KW-0342">GTP-binding</keyword>
<dbReference type="NCBIfam" id="NF008956">
    <property type="entry name" value="PRK12299.1"/>
    <property type="match status" value="1"/>
</dbReference>
<feature type="compositionally biased region" description="Basic residues" evidence="4">
    <location>
        <begin position="63"/>
        <end position="78"/>
    </location>
</feature>
<dbReference type="SUPFAM" id="SSF52540">
    <property type="entry name" value="P-loop containing nucleoside triphosphate hydrolases"/>
    <property type="match status" value="1"/>
</dbReference>
<dbReference type="PROSITE" id="PS00905">
    <property type="entry name" value="GTP1_OBG"/>
    <property type="match status" value="1"/>
</dbReference>
<evidence type="ECO:0000256" key="2">
    <source>
        <dbReference type="ARBA" id="ARBA00022741"/>
    </source>
</evidence>
<dbReference type="InterPro" id="IPR027417">
    <property type="entry name" value="P-loop_NTPase"/>
</dbReference>
<dbReference type="InterPro" id="IPR006073">
    <property type="entry name" value="GTP-bd"/>
</dbReference>
<dbReference type="InterPro" id="IPR006169">
    <property type="entry name" value="GTP1_OBG_dom"/>
</dbReference>
<evidence type="ECO:0008006" key="8">
    <source>
        <dbReference type="Google" id="ProtNLM"/>
    </source>
</evidence>
<comment type="similarity">
    <text evidence="1">Belongs to the TRAFAC class OBG-HflX-like GTPase superfamily. OBG GTPase family.</text>
</comment>
<dbReference type="InterPro" id="IPR031167">
    <property type="entry name" value="G_OBG"/>
</dbReference>
<dbReference type="CDD" id="cd01898">
    <property type="entry name" value="Obg"/>
    <property type="match status" value="1"/>
</dbReference>
<feature type="region of interest" description="Disordered" evidence="4">
    <location>
        <begin position="63"/>
        <end position="85"/>
    </location>
</feature>
<dbReference type="PROSITE" id="PS51883">
    <property type="entry name" value="OBG"/>
    <property type="match status" value="1"/>
</dbReference>
<feature type="compositionally biased region" description="Gly residues" evidence="4">
    <location>
        <begin position="29"/>
        <end position="42"/>
    </location>
</feature>
<sequence length="346" mass="36519">MFVDRVVINVYGGAGGAGSEAYRREKGVPRGGPAGGDGGNGGSVVMVADAQLSTLLDLRYKQHHRADRGRHGSGKNKTGKSGDDLIVSVPPGTVIKDADTDVVLGELLVPGDRIVVAQGGRGGRGNTHFVTSTNQTPIRWEPGGAGEERRVEVELKLIADVGLVGEPNAGKSTFLAAVSKARPKVADYPFTTLAPNLGIVELPDFRTFAVADIPGIVEGAHEGKGLGLQFLRHIERTRTLALMVPVDAPDPGQVYRELREELASYSEELGARPHCLVLTKSDLLGPKDDPPVLDAPDAWGVFTVSSVARKDLSLLLESLWSKIREVVDAEATGEATATGDGGWDTP</sequence>
<feature type="region of interest" description="Disordered" evidence="4">
    <location>
        <begin position="19"/>
        <end position="42"/>
    </location>
</feature>
<dbReference type="InterPro" id="IPR014100">
    <property type="entry name" value="GTP-bd_Obg/CgtA"/>
</dbReference>
<dbReference type="InterPro" id="IPR006074">
    <property type="entry name" value="GTP1-OBG_CS"/>
</dbReference>
<feature type="compositionally biased region" description="Polar residues" evidence="4">
    <location>
        <begin position="128"/>
        <end position="137"/>
    </location>
</feature>
<feature type="domain" description="OBG-type G" evidence="5">
    <location>
        <begin position="159"/>
        <end position="324"/>
    </location>
</feature>
<dbReference type="NCBIfam" id="NF008955">
    <property type="entry name" value="PRK12297.1"/>
    <property type="match status" value="1"/>
</dbReference>
<dbReference type="FunFam" id="2.70.210.12:FF:000001">
    <property type="entry name" value="GTPase Obg"/>
    <property type="match status" value="1"/>
</dbReference>
<feature type="domain" description="Obg" evidence="6">
    <location>
        <begin position="1"/>
        <end position="158"/>
    </location>
</feature>
<gene>
    <name evidence="7" type="ORF">METZ01_LOCUS15621</name>
</gene>
<evidence type="ECO:0000256" key="4">
    <source>
        <dbReference type="SAM" id="MobiDB-lite"/>
    </source>
</evidence>
<dbReference type="GO" id="GO:0000287">
    <property type="term" value="F:magnesium ion binding"/>
    <property type="evidence" value="ECO:0007669"/>
    <property type="project" value="InterPro"/>
</dbReference>
<dbReference type="NCBIfam" id="TIGR02729">
    <property type="entry name" value="Obg_CgtA"/>
    <property type="match status" value="1"/>
</dbReference>
<dbReference type="PANTHER" id="PTHR11702">
    <property type="entry name" value="DEVELOPMENTALLY REGULATED GTP-BINDING PROTEIN-RELATED"/>
    <property type="match status" value="1"/>
</dbReference>
<dbReference type="PRINTS" id="PR00326">
    <property type="entry name" value="GTP1OBG"/>
</dbReference>
<dbReference type="Gene3D" id="2.70.210.12">
    <property type="entry name" value="GTP1/OBG domain"/>
    <property type="match status" value="1"/>
</dbReference>
<dbReference type="EMBL" id="UINC01000888">
    <property type="protein sequence ID" value="SUZ62767.1"/>
    <property type="molecule type" value="Genomic_DNA"/>
</dbReference>
<dbReference type="AlphaFoldDB" id="A0A381P8S4"/>
<evidence type="ECO:0000259" key="6">
    <source>
        <dbReference type="PROSITE" id="PS51883"/>
    </source>
</evidence>
<keyword evidence="2" id="KW-0547">Nucleotide-binding</keyword>
<feature type="region of interest" description="Disordered" evidence="4">
    <location>
        <begin position="125"/>
        <end position="145"/>
    </location>
</feature>
<dbReference type="PANTHER" id="PTHR11702:SF31">
    <property type="entry name" value="MITOCHONDRIAL RIBOSOME-ASSOCIATED GTPASE 2"/>
    <property type="match status" value="1"/>
</dbReference>
<evidence type="ECO:0000313" key="7">
    <source>
        <dbReference type="EMBL" id="SUZ62767.1"/>
    </source>
</evidence>
<accession>A0A381P8S4</accession>
<dbReference type="InterPro" id="IPR036726">
    <property type="entry name" value="GTP1_OBG_dom_sf"/>
</dbReference>
<name>A0A381P8S4_9ZZZZ</name>
<proteinExistence type="inferred from homology"/>
<evidence type="ECO:0000259" key="5">
    <source>
        <dbReference type="PROSITE" id="PS51710"/>
    </source>
</evidence>
<protein>
    <recommendedName>
        <fullName evidence="8">OBG-type G domain-containing protein</fullName>
    </recommendedName>
</protein>
<evidence type="ECO:0000256" key="1">
    <source>
        <dbReference type="ARBA" id="ARBA00007699"/>
    </source>
</evidence>
<dbReference type="Gene3D" id="3.40.50.300">
    <property type="entry name" value="P-loop containing nucleotide triphosphate hydrolases"/>
    <property type="match status" value="1"/>
</dbReference>
<dbReference type="PIRSF" id="PIRSF002401">
    <property type="entry name" value="GTP_bd_Obg/CgtA"/>
    <property type="match status" value="1"/>
</dbReference>
<evidence type="ECO:0000256" key="3">
    <source>
        <dbReference type="ARBA" id="ARBA00023134"/>
    </source>
</evidence>
<dbReference type="GO" id="GO:0003924">
    <property type="term" value="F:GTPase activity"/>
    <property type="evidence" value="ECO:0007669"/>
    <property type="project" value="InterPro"/>
</dbReference>
<dbReference type="PROSITE" id="PS51710">
    <property type="entry name" value="G_OBG"/>
    <property type="match status" value="1"/>
</dbReference>
<dbReference type="GO" id="GO:0005525">
    <property type="term" value="F:GTP binding"/>
    <property type="evidence" value="ECO:0007669"/>
    <property type="project" value="UniProtKB-KW"/>
</dbReference>
<dbReference type="SUPFAM" id="SSF82051">
    <property type="entry name" value="Obg GTP-binding protein N-terminal domain"/>
    <property type="match status" value="1"/>
</dbReference>
<dbReference type="HAMAP" id="MF_01454">
    <property type="entry name" value="GTPase_Obg"/>
    <property type="match status" value="1"/>
</dbReference>
<dbReference type="Pfam" id="PF01018">
    <property type="entry name" value="GTP1_OBG"/>
    <property type="match status" value="1"/>
</dbReference>
<organism evidence="7">
    <name type="scientific">marine metagenome</name>
    <dbReference type="NCBI Taxonomy" id="408172"/>
    <lineage>
        <taxon>unclassified sequences</taxon>
        <taxon>metagenomes</taxon>
        <taxon>ecological metagenomes</taxon>
    </lineage>
</organism>
<reference evidence="7" key="1">
    <citation type="submission" date="2018-05" db="EMBL/GenBank/DDBJ databases">
        <authorList>
            <person name="Lanie J.A."/>
            <person name="Ng W.-L."/>
            <person name="Kazmierczak K.M."/>
            <person name="Andrzejewski T.M."/>
            <person name="Davidsen T.M."/>
            <person name="Wayne K.J."/>
            <person name="Tettelin H."/>
            <person name="Glass J.I."/>
            <person name="Rusch D."/>
            <person name="Podicherti R."/>
            <person name="Tsui H.-C.T."/>
            <person name="Winkler M.E."/>
        </authorList>
    </citation>
    <scope>NUCLEOTIDE SEQUENCE</scope>
</reference>
<dbReference type="Pfam" id="PF01926">
    <property type="entry name" value="MMR_HSR1"/>
    <property type="match status" value="1"/>
</dbReference>
<dbReference type="InterPro" id="IPR045086">
    <property type="entry name" value="OBG_GTPase"/>
</dbReference>